<organism evidence="2 3">
    <name type="scientific">Elaphomyces granulatus</name>
    <dbReference type="NCBI Taxonomy" id="519963"/>
    <lineage>
        <taxon>Eukaryota</taxon>
        <taxon>Fungi</taxon>
        <taxon>Dikarya</taxon>
        <taxon>Ascomycota</taxon>
        <taxon>Pezizomycotina</taxon>
        <taxon>Eurotiomycetes</taxon>
        <taxon>Eurotiomycetidae</taxon>
        <taxon>Eurotiales</taxon>
        <taxon>Elaphomycetaceae</taxon>
        <taxon>Elaphomyces</taxon>
    </lineage>
</organism>
<evidence type="ECO:0000256" key="1">
    <source>
        <dbReference type="SAM" id="MobiDB-lite"/>
    </source>
</evidence>
<sequence>MEPRSHINVEHGPQLGPSLRGPGQAGRGREDALQGYEKALGLENVARYRPALSTMGGLGDLFATQGHLDEAKEMYSRACTGFRAALGPSSTQCQYLERRIASLDPTQGMRAHGRG</sequence>
<dbReference type="Gene3D" id="1.25.40.10">
    <property type="entry name" value="Tetratricopeptide repeat domain"/>
    <property type="match status" value="1"/>
</dbReference>
<evidence type="ECO:0008006" key="4">
    <source>
        <dbReference type="Google" id="ProtNLM"/>
    </source>
</evidence>
<dbReference type="OrthoDB" id="4226371at2759"/>
<reference evidence="2 3" key="1">
    <citation type="journal article" date="2015" name="Environ. Microbiol.">
        <title>Metagenome sequence of Elaphomyces granulatus from sporocarp tissue reveals Ascomycota ectomycorrhizal fingerprints of genome expansion and a Proteobacteria-rich microbiome.</title>
        <authorList>
            <person name="Quandt C.A."/>
            <person name="Kohler A."/>
            <person name="Hesse C.N."/>
            <person name="Sharpton T.J."/>
            <person name="Martin F."/>
            <person name="Spatafora J.W."/>
        </authorList>
    </citation>
    <scope>NUCLEOTIDE SEQUENCE [LARGE SCALE GENOMIC DNA]</scope>
    <source>
        <strain evidence="2 3">OSC145934</strain>
    </source>
</reference>
<dbReference type="Proteomes" id="UP000243515">
    <property type="component" value="Unassembled WGS sequence"/>
</dbReference>
<feature type="region of interest" description="Disordered" evidence="1">
    <location>
        <begin position="1"/>
        <end position="30"/>
    </location>
</feature>
<proteinExistence type="predicted"/>
<dbReference type="EMBL" id="NPHW01003086">
    <property type="protein sequence ID" value="OXV10176.1"/>
    <property type="molecule type" value="Genomic_DNA"/>
</dbReference>
<keyword evidence="3" id="KW-1185">Reference proteome</keyword>
<dbReference type="InterPro" id="IPR011990">
    <property type="entry name" value="TPR-like_helical_dom_sf"/>
</dbReference>
<comment type="caution">
    <text evidence="2">The sequence shown here is derived from an EMBL/GenBank/DDBJ whole genome shotgun (WGS) entry which is preliminary data.</text>
</comment>
<evidence type="ECO:0000313" key="2">
    <source>
        <dbReference type="EMBL" id="OXV10176.1"/>
    </source>
</evidence>
<name>A0A232M1D7_9EURO</name>
<evidence type="ECO:0000313" key="3">
    <source>
        <dbReference type="Proteomes" id="UP000243515"/>
    </source>
</evidence>
<dbReference type="AlphaFoldDB" id="A0A232M1D7"/>
<gene>
    <name evidence="2" type="ORF">Egran_02063</name>
</gene>
<accession>A0A232M1D7</accession>
<protein>
    <recommendedName>
        <fullName evidence="4">MalT-like TPR region domain-containing protein</fullName>
    </recommendedName>
</protein>